<dbReference type="Gene3D" id="2.50.20.10">
    <property type="entry name" value="Lipoprotein localisation LolA/LolB/LppX"/>
    <property type="match status" value="1"/>
</dbReference>
<dbReference type="PROSITE" id="PS51257">
    <property type="entry name" value="PROKAR_LIPOPROTEIN"/>
    <property type="match status" value="1"/>
</dbReference>
<dbReference type="PIRSF" id="PIRSF033729">
    <property type="entry name" value="UCP033729"/>
    <property type="match status" value="1"/>
</dbReference>
<name>R4KFK3_CLOPA</name>
<gene>
    <name evidence="1" type="ORF">Clopa_3608</name>
</gene>
<dbReference type="PATRIC" id="fig|86416.3.peg.3606"/>
<evidence type="ECO:0000313" key="2">
    <source>
        <dbReference type="Proteomes" id="UP000013523"/>
    </source>
</evidence>
<dbReference type="AlphaFoldDB" id="R4KFK3"/>
<dbReference type="RefSeq" id="WP_015616673.1">
    <property type="nucleotide sequence ID" value="NC_021182.1"/>
</dbReference>
<keyword evidence="2" id="KW-1185">Reference proteome</keyword>
<dbReference type="InterPro" id="IPR014584">
    <property type="entry name" value="UCP033729"/>
</dbReference>
<dbReference type="KEGG" id="cpas:Clopa_3608"/>
<sequence>MKKILLICTFFVFIISVTGCGSKNKGEKDTLVYLKNLKSYSADMNIEVKNDKQKLNYSGRQIYSLGLGYRLELNKERVLIYREDKIYVTDLQNGQKYTTDMSFDDVYKLSFLGNFIDLLYTNESIKTSFETIDNDQYELVNTDMPDSNRNIGYGVLYIEVDKKLPEKLIIYDKNGKEKFIITYKNFIPNCNVDKTLFEFNQ</sequence>
<protein>
    <recommendedName>
        <fullName evidence="3">Outer membrane lipoprotein-sorting protein</fullName>
    </recommendedName>
</protein>
<dbReference type="HOGENOM" id="CLU_113631_0_0_9"/>
<dbReference type="STRING" id="86416.Clopa_3608"/>
<dbReference type="eggNOG" id="ENOG5034376">
    <property type="taxonomic scope" value="Bacteria"/>
</dbReference>
<organism evidence="1 2">
    <name type="scientific">Clostridium pasteurianum BC1</name>
    <dbReference type="NCBI Taxonomy" id="86416"/>
    <lineage>
        <taxon>Bacteria</taxon>
        <taxon>Bacillati</taxon>
        <taxon>Bacillota</taxon>
        <taxon>Clostridia</taxon>
        <taxon>Eubacteriales</taxon>
        <taxon>Clostridiaceae</taxon>
        <taxon>Clostridium</taxon>
    </lineage>
</organism>
<dbReference type="EMBL" id="CP003261">
    <property type="protein sequence ID" value="AGK98390.1"/>
    <property type="molecule type" value="Genomic_DNA"/>
</dbReference>
<proteinExistence type="predicted"/>
<accession>R4KFK3</accession>
<dbReference type="Proteomes" id="UP000013523">
    <property type="component" value="Chromosome"/>
</dbReference>
<dbReference type="NCBIfam" id="NF041287">
    <property type="entry name" value="lipo_GerS_rel"/>
    <property type="match status" value="1"/>
</dbReference>
<evidence type="ECO:0000313" key="1">
    <source>
        <dbReference type="EMBL" id="AGK98390.1"/>
    </source>
</evidence>
<reference evidence="1 2" key="1">
    <citation type="submission" date="2012-01" db="EMBL/GenBank/DDBJ databases">
        <title>Complete sequence of chromosome of Clostridium pasteurianum BC1.</title>
        <authorList>
            <consortium name="US DOE Joint Genome Institute"/>
            <person name="Lucas S."/>
            <person name="Han J."/>
            <person name="Lapidus A."/>
            <person name="Cheng J.-F."/>
            <person name="Goodwin L."/>
            <person name="Pitluck S."/>
            <person name="Peters L."/>
            <person name="Mikhailova N."/>
            <person name="Teshima H."/>
            <person name="Detter J.C."/>
            <person name="Han C."/>
            <person name="Tapia R."/>
            <person name="Land M."/>
            <person name="Hauser L."/>
            <person name="Kyrpides N."/>
            <person name="Ivanova N."/>
            <person name="Pagani I."/>
            <person name="Dunn J."/>
            <person name="Taghavi S."/>
            <person name="Francis A."/>
            <person name="van der Lelie D."/>
            <person name="Woyke T."/>
        </authorList>
    </citation>
    <scope>NUCLEOTIDE SEQUENCE [LARGE SCALE GENOMIC DNA]</scope>
    <source>
        <strain evidence="1 2">BC1</strain>
    </source>
</reference>
<evidence type="ECO:0008006" key="3">
    <source>
        <dbReference type="Google" id="ProtNLM"/>
    </source>
</evidence>
<dbReference type="OrthoDB" id="2047841at2"/>